<feature type="domain" description="DUF3048" evidence="2">
    <location>
        <begin position="231"/>
        <end position="332"/>
    </location>
</feature>
<dbReference type="InterPro" id="IPR021416">
    <property type="entry name" value="DUF3048_N"/>
</dbReference>
<reference evidence="3" key="1">
    <citation type="submission" date="2016-01" db="EMBL/GenBank/DDBJ databases">
        <title>Complete genome of Planococcus rifietoensis type strain M8.</title>
        <authorList>
            <person name="See-Too W.S."/>
        </authorList>
    </citation>
    <scope>NUCLEOTIDE SEQUENCE [LARGE SCALE GENOMIC DNA]</scope>
    <source>
        <strain evidence="3">M8</strain>
    </source>
</reference>
<evidence type="ECO:0000259" key="1">
    <source>
        <dbReference type="Pfam" id="PF11258"/>
    </source>
</evidence>
<dbReference type="Proteomes" id="UP000067683">
    <property type="component" value="Chromosome"/>
</dbReference>
<dbReference type="Gene3D" id="3.50.90.10">
    <property type="entry name" value="YerB-like"/>
    <property type="match status" value="1"/>
</dbReference>
<evidence type="ECO:0000313" key="4">
    <source>
        <dbReference type="Proteomes" id="UP000067683"/>
    </source>
</evidence>
<dbReference type="Pfam" id="PF17479">
    <property type="entry name" value="DUF3048_C"/>
    <property type="match status" value="1"/>
</dbReference>
<organism evidence="3 4">
    <name type="scientific">Planococcus rifietoensis</name>
    <dbReference type="NCBI Taxonomy" id="200991"/>
    <lineage>
        <taxon>Bacteria</taxon>
        <taxon>Bacillati</taxon>
        <taxon>Bacillota</taxon>
        <taxon>Bacilli</taxon>
        <taxon>Bacillales</taxon>
        <taxon>Caryophanaceae</taxon>
        <taxon>Planococcus</taxon>
    </lineage>
</organism>
<keyword evidence="4" id="KW-1185">Reference proteome</keyword>
<dbReference type="STRING" id="200991.AUC31_05400"/>
<dbReference type="Pfam" id="PF11258">
    <property type="entry name" value="DUF3048"/>
    <property type="match status" value="1"/>
</dbReference>
<dbReference type="KEGG" id="prt:AUC31_05400"/>
<evidence type="ECO:0008006" key="5">
    <source>
        <dbReference type="Google" id="ProtNLM"/>
    </source>
</evidence>
<sequence>MKKWLILLALLIVAAVLVVWLVGREQAGEPEMPATPQAPEKPEVPGEVLTTAPFTGMQGNGPYDSRAVMAVINNHPAARPQTGLVEADMVFELIAEYNITRFLALYQSQFPVNIGPVRSARDYFVELADAYDAFFVAHGYSPEAKQLLDSGVVDHINGMQYDGTLFKRSLDRVAPHNSYITYENVELAMEMTDASSNYSMKAPYAFSAPGSNDKLGEQAASIEVTYGGDPLFASNYAYDAESQLYARSSGGTATADKETSQPIEIANVLVIETAHDTIDAKGRQEIDLTSGGQALLFREGIVQEITWRAENGMLVPVDENGTAELTQGKTWVHIIPDSPGIGQAVQYSP</sequence>
<proteinExistence type="predicted"/>
<dbReference type="InterPro" id="IPR035328">
    <property type="entry name" value="DUF3048_C"/>
</dbReference>
<dbReference type="InterPro" id="IPR023158">
    <property type="entry name" value="YerB-like_sf"/>
</dbReference>
<dbReference type="SUPFAM" id="SSF159774">
    <property type="entry name" value="YerB-like"/>
    <property type="match status" value="1"/>
</dbReference>
<evidence type="ECO:0000313" key="3">
    <source>
        <dbReference type="EMBL" id="ALS74694.1"/>
    </source>
</evidence>
<name>A0A0U2Q7I2_9BACL</name>
<dbReference type="EMBL" id="CP013659">
    <property type="protein sequence ID" value="ALS74694.1"/>
    <property type="molecule type" value="Genomic_DNA"/>
</dbReference>
<dbReference type="AlphaFoldDB" id="A0A0U2Q7I2"/>
<evidence type="ECO:0000259" key="2">
    <source>
        <dbReference type="Pfam" id="PF17479"/>
    </source>
</evidence>
<protein>
    <recommendedName>
        <fullName evidence="5">Lipoprotein YerB</fullName>
    </recommendedName>
</protein>
<gene>
    <name evidence="3" type="ORF">AUC31_05400</name>
</gene>
<feature type="domain" description="DUF3048" evidence="1">
    <location>
        <begin position="54"/>
        <end position="193"/>
    </location>
</feature>
<accession>A0A0U2Q7I2</accession>
<dbReference type="OrthoDB" id="9779102at2"/>
<dbReference type="RefSeq" id="WP_058381401.1">
    <property type="nucleotide sequence ID" value="NZ_CP013659.2"/>
</dbReference>